<dbReference type="FunCoup" id="G8JX26">
    <property type="interactions" value="23"/>
</dbReference>
<dbReference type="PANTHER" id="PTHR11040">
    <property type="entry name" value="ZINC/IRON TRANSPORTER"/>
    <property type="match status" value="1"/>
</dbReference>
<protein>
    <recommendedName>
        <fullName evidence="8">Zinc/iron permease</fullName>
    </recommendedName>
</protein>
<keyword evidence="3 5" id="KW-1133">Transmembrane helix</keyword>
<dbReference type="InParanoid" id="G8JX26"/>
<keyword evidence="4 5" id="KW-0472">Membrane</keyword>
<accession>G8JX26</accession>
<dbReference type="eggNOG" id="KOG2474">
    <property type="taxonomic scope" value="Eukaryota"/>
</dbReference>
<dbReference type="PANTHER" id="PTHR11040:SF210">
    <property type="entry name" value="ZINC-REGULATED TRANSPORTER 3"/>
    <property type="match status" value="1"/>
</dbReference>
<evidence type="ECO:0000256" key="5">
    <source>
        <dbReference type="SAM" id="Phobius"/>
    </source>
</evidence>
<dbReference type="Proteomes" id="UP000006790">
    <property type="component" value="Chromosome 8"/>
</dbReference>
<feature type="transmembrane region" description="Helical" evidence="5">
    <location>
        <begin position="44"/>
        <end position="65"/>
    </location>
</feature>
<dbReference type="GO" id="GO:0005385">
    <property type="term" value="F:zinc ion transmembrane transporter activity"/>
    <property type="evidence" value="ECO:0007669"/>
    <property type="project" value="EnsemblFungi"/>
</dbReference>
<organism evidence="6 7">
    <name type="scientific">Eremothecium cymbalariae (strain CBS 270.75 / DBVPG 7215 / KCTC 17166 / NRRL Y-17582)</name>
    <name type="common">Yeast</name>
    <dbReference type="NCBI Taxonomy" id="931890"/>
    <lineage>
        <taxon>Eukaryota</taxon>
        <taxon>Fungi</taxon>
        <taxon>Dikarya</taxon>
        <taxon>Ascomycota</taxon>
        <taxon>Saccharomycotina</taxon>
        <taxon>Saccharomycetes</taxon>
        <taxon>Saccharomycetales</taxon>
        <taxon>Saccharomycetaceae</taxon>
        <taxon>Eremothecium</taxon>
    </lineage>
</organism>
<dbReference type="AlphaFoldDB" id="G8JX26"/>
<comment type="subcellular location">
    <subcellularLocation>
        <location evidence="1">Membrane</location>
        <topology evidence="1">Multi-pass membrane protein</topology>
    </subcellularLocation>
</comment>
<feature type="transmembrane region" description="Helical" evidence="5">
    <location>
        <begin position="366"/>
        <end position="387"/>
    </location>
</feature>
<feature type="transmembrane region" description="Helical" evidence="5">
    <location>
        <begin position="323"/>
        <end position="346"/>
    </location>
</feature>
<evidence type="ECO:0000313" key="7">
    <source>
        <dbReference type="Proteomes" id="UP000006790"/>
    </source>
</evidence>
<sequence length="434" mass="47477">MSGIILSRWIVYITISSGLCIAGGLVVPIVSVYYSSEHSVNSKLLNYGLSVSAGAMLCSSIYTMLPRDQSNMWVVFLGFLSGVTVSFFLDYIIHKYTSESLIHCAHRPVESDEVGPGMPESLGDTIIAENTGHQHPCHRNEDDERLPLIASLLPSQNNSGTCIPLAKSVTIASKTSTHVPSCNSDRKLSVVCVESNIGYDLENLATYREHFISGSSQLQDEVTGDISNIYGTGGLEQNNVHYSVDDHRHIVATPFSKLLSIGIQTCIVITLHKFPEGFIIYFTGNDSMDTTIGFSIFLGLAVHNFIEGFTMTLPLYSAFKSKWLAVLVVAIITLCSQPLGALIGYLTFRNKHDNGSSKKPDMTVPLSLTAGFLFVLALQMFQTAVAFSDTHHHHEDDNGKQIESDHSSGTMCLKWCCFGVLLVLASNAFSHEHL</sequence>
<feature type="transmembrane region" description="Helical" evidence="5">
    <location>
        <begin position="408"/>
        <end position="429"/>
    </location>
</feature>
<dbReference type="STRING" id="931890.G8JX26"/>
<keyword evidence="2 5" id="KW-0812">Transmembrane</keyword>
<evidence type="ECO:0000256" key="1">
    <source>
        <dbReference type="ARBA" id="ARBA00004141"/>
    </source>
</evidence>
<reference evidence="7" key="1">
    <citation type="journal article" date="2012" name="G3 (Bethesda)">
        <title>Pichia sorbitophila, an interspecies yeast hybrid reveals early steps of genome resolution following polyploidization.</title>
        <authorList>
            <person name="Leh Louis V."/>
            <person name="Despons L."/>
            <person name="Friedrich A."/>
            <person name="Martin T."/>
            <person name="Durrens P."/>
            <person name="Casaregola S."/>
            <person name="Neuveglise C."/>
            <person name="Fairhead C."/>
            <person name="Marck C."/>
            <person name="Cruz J.A."/>
            <person name="Straub M.L."/>
            <person name="Kugler V."/>
            <person name="Sacerdot C."/>
            <person name="Uzunov Z."/>
            <person name="Thierry A."/>
            <person name="Weiss S."/>
            <person name="Bleykasten C."/>
            <person name="De Montigny J."/>
            <person name="Jacques N."/>
            <person name="Jung P."/>
            <person name="Lemaire M."/>
            <person name="Mallet S."/>
            <person name="Morel G."/>
            <person name="Richard G.F."/>
            <person name="Sarkar A."/>
            <person name="Savel G."/>
            <person name="Schacherer J."/>
            <person name="Seret M.L."/>
            <person name="Talla E."/>
            <person name="Samson G."/>
            <person name="Jubin C."/>
            <person name="Poulain J."/>
            <person name="Vacherie B."/>
            <person name="Barbe V."/>
            <person name="Pelletier E."/>
            <person name="Sherman D.J."/>
            <person name="Westhof E."/>
            <person name="Weissenbach J."/>
            <person name="Baret P.V."/>
            <person name="Wincker P."/>
            <person name="Gaillardin C."/>
            <person name="Dujon B."/>
            <person name="Souciet J.L."/>
        </authorList>
    </citation>
    <scope>NUCLEOTIDE SEQUENCE [LARGE SCALE GENOMIC DNA]</scope>
    <source>
        <strain evidence="7">CBS 270.75 / DBVPG 7215 / KCTC 17166 / NRRL Y-17582</strain>
    </source>
</reference>
<dbReference type="GeneID" id="11472691"/>
<dbReference type="GO" id="GO:0000329">
    <property type="term" value="C:fungal-type vacuole membrane"/>
    <property type="evidence" value="ECO:0007669"/>
    <property type="project" value="EnsemblFungi"/>
</dbReference>
<evidence type="ECO:0000256" key="4">
    <source>
        <dbReference type="ARBA" id="ARBA00023136"/>
    </source>
</evidence>
<dbReference type="OMA" id="GTTCLKW"/>
<gene>
    <name evidence="6" type="ordered locus">Ecym_8106</name>
</gene>
<evidence type="ECO:0000256" key="2">
    <source>
        <dbReference type="ARBA" id="ARBA00022692"/>
    </source>
</evidence>
<dbReference type="GO" id="GO:0006882">
    <property type="term" value="P:intracellular zinc ion homeostasis"/>
    <property type="evidence" value="ECO:0007669"/>
    <property type="project" value="EnsemblFungi"/>
</dbReference>
<evidence type="ECO:0000256" key="3">
    <source>
        <dbReference type="ARBA" id="ARBA00022989"/>
    </source>
</evidence>
<dbReference type="InterPro" id="IPR003689">
    <property type="entry name" value="ZIP"/>
</dbReference>
<dbReference type="Pfam" id="PF02535">
    <property type="entry name" value="Zip"/>
    <property type="match status" value="1"/>
</dbReference>
<feature type="transmembrane region" description="Helical" evidence="5">
    <location>
        <begin position="294"/>
        <end position="316"/>
    </location>
</feature>
<proteinExistence type="predicted"/>
<dbReference type="KEGG" id="erc:Ecym_8106"/>
<feature type="transmembrane region" description="Helical" evidence="5">
    <location>
        <begin position="71"/>
        <end position="93"/>
    </location>
</feature>
<evidence type="ECO:0000313" key="6">
    <source>
        <dbReference type="EMBL" id="AET41400.1"/>
    </source>
</evidence>
<dbReference type="HOGENOM" id="CLU_023518_0_0_1"/>
<evidence type="ECO:0008006" key="8">
    <source>
        <dbReference type="Google" id="ProtNLM"/>
    </source>
</evidence>
<keyword evidence="7" id="KW-1185">Reference proteome</keyword>
<name>G8JX26_ERECY</name>
<feature type="transmembrane region" description="Helical" evidence="5">
    <location>
        <begin position="6"/>
        <end position="32"/>
    </location>
</feature>
<dbReference type="OrthoDB" id="262547at2759"/>
<dbReference type="RefSeq" id="XP_003648217.1">
    <property type="nucleotide sequence ID" value="XM_003648169.1"/>
</dbReference>
<dbReference type="EMBL" id="CP002504">
    <property type="protein sequence ID" value="AET41400.1"/>
    <property type="molecule type" value="Genomic_DNA"/>
</dbReference>